<proteinExistence type="predicted"/>
<evidence type="ECO:0000313" key="2">
    <source>
        <dbReference type="Proteomes" id="UP001059597"/>
    </source>
</evidence>
<organism evidence="1 2">
    <name type="scientific">Streptomyces nigrescens</name>
    <dbReference type="NCBI Taxonomy" id="1920"/>
    <lineage>
        <taxon>Bacteria</taxon>
        <taxon>Bacillati</taxon>
        <taxon>Actinomycetota</taxon>
        <taxon>Actinomycetes</taxon>
        <taxon>Kitasatosporales</taxon>
        <taxon>Streptomycetaceae</taxon>
        <taxon>Streptomyces</taxon>
    </lineage>
</organism>
<dbReference type="Proteomes" id="UP001059597">
    <property type="component" value="Chromosome"/>
</dbReference>
<dbReference type="EMBL" id="AP026073">
    <property type="protein sequence ID" value="BDM71063.1"/>
    <property type="molecule type" value="Genomic_DNA"/>
</dbReference>
<name>A0ABM7ZXJ2_STRNI</name>
<protein>
    <submittedName>
        <fullName evidence="1">Uncharacterized protein</fullName>
    </submittedName>
</protein>
<keyword evidence="2" id="KW-1185">Reference proteome</keyword>
<dbReference type="Gene3D" id="3.40.630.30">
    <property type="match status" value="1"/>
</dbReference>
<evidence type="ECO:0000313" key="1">
    <source>
        <dbReference type="EMBL" id="BDM71063.1"/>
    </source>
</evidence>
<accession>A0ABM7ZXJ2</accession>
<gene>
    <name evidence="1" type="ORF">HEK616_45500</name>
</gene>
<reference evidence="1" key="1">
    <citation type="submission" date="2022-06" db="EMBL/GenBank/DDBJ databases">
        <title>Complete genome sequence of Streptomyces nigrescens HEK616.</title>
        <authorList>
            <person name="Asamizu S."/>
            <person name="Onaka H."/>
        </authorList>
    </citation>
    <scope>NUCLEOTIDE SEQUENCE</scope>
    <source>
        <strain evidence="1">HEK616</strain>
    </source>
</reference>
<dbReference type="RefSeq" id="WP_330821562.1">
    <property type="nucleotide sequence ID" value="NZ_AP026073.1"/>
</dbReference>
<sequence length="54" mass="5875">MTWTTTRDLWEDRGRPVSMACVTRTLAGMARVAPVRTPPELRGRGFTGAVTAAV</sequence>